<dbReference type="EMBL" id="JAQQWM010000006">
    <property type="protein sequence ID" value="KAK8059708.1"/>
    <property type="molecule type" value="Genomic_DNA"/>
</dbReference>
<name>A0ABR1ULC8_9PEZI</name>
<evidence type="ECO:0008006" key="4">
    <source>
        <dbReference type="Google" id="ProtNLM"/>
    </source>
</evidence>
<proteinExistence type="predicted"/>
<comment type="caution">
    <text evidence="2">The sequence shown here is derived from an EMBL/GenBank/DDBJ whole genome shotgun (WGS) entry which is preliminary data.</text>
</comment>
<reference evidence="2 3" key="1">
    <citation type="submission" date="2023-01" db="EMBL/GenBank/DDBJ databases">
        <title>Analysis of 21 Apiospora genomes using comparative genomics revels a genus with tremendous synthesis potential of carbohydrate active enzymes and secondary metabolites.</title>
        <authorList>
            <person name="Sorensen T."/>
        </authorList>
    </citation>
    <scope>NUCLEOTIDE SEQUENCE [LARGE SCALE GENOMIC DNA]</scope>
    <source>
        <strain evidence="2 3">CBS 83171</strain>
    </source>
</reference>
<gene>
    <name evidence="2" type="ORF">PG996_009638</name>
</gene>
<evidence type="ECO:0000313" key="3">
    <source>
        <dbReference type="Proteomes" id="UP001446871"/>
    </source>
</evidence>
<feature type="non-terminal residue" evidence="2">
    <location>
        <position position="527"/>
    </location>
</feature>
<keyword evidence="3" id="KW-1185">Reference proteome</keyword>
<feature type="region of interest" description="Disordered" evidence="1">
    <location>
        <begin position="400"/>
        <end position="419"/>
    </location>
</feature>
<accession>A0ABR1ULC8</accession>
<protein>
    <recommendedName>
        <fullName evidence="4">SprT-like domain-containing protein</fullName>
    </recommendedName>
</protein>
<evidence type="ECO:0000313" key="2">
    <source>
        <dbReference type="EMBL" id="KAK8059708.1"/>
    </source>
</evidence>
<evidence type="ECO:0000256" key="1">
    <source>
        <dbReference type="SAM" id="MobiDB-lite"/>
    </source>
</evidence>
<sequence>MCLEGTVHPVFQNWTTADAEFYEELRQPLLLASKILDTDVALEWISDFIIDDIFSRDYPGAQHPHAYNCIGIQQNLTPYSIARHHKASWASPEKRKFWLDRASRKMSHGIAKSVTWQLDADMFLRKGWSGYTCRHRRNSSSIPIPLDELDSYATIEAEDRACREQGLSQRHLTILLMAEYPARLRELREKGDGSSEEYMFTAFMAAVTILHELAHAIYWRDFRSLSKGMREPYYGNDLEMELGESFIAHLFGGYVPVPLKGIKDLKEGLTWKEFLSWDCHRVAAISSSLFQFESCSIDFGSNSISKLFQQSTWKPGPISGESTNMTLLRDQTLPCCHVRAIRKRSPNRHGSSPGREPCYLLPDFHLSGEGWKWNRRPGAPFRIPQYDDYMCPDLSLPIAPDNTIMEPQPRRQYQSTTEPRTLSVSLNESRLHRNDESTTIQVATDCRDTMPGDDPVHEITVVGSAKPTGRRSYLEVPHISRFSGLDMVKKPSDISSIKRGELTVDELKKRLSHLIGVSLCELETLFD</sequence>
<dbReference type="Proteomes" id="UP001446871">
    <property type="component" value="Unassembled WGS sequence"/>
</dbReference>
<organism evidence="2 3">
    <name type="scientific">Apiospora saccharicola</name>
    <dbReference type="NCBI Taxonomy" id="335842"/>
    <lineage>
        <taxon>Eukaryota</taxon>
        <taxon>Fungi</taxon>
        <taxon>Dikarya</taxon>
        <taxon>Ascomycota</taxon>
        <taxon>Pezizomycotina</taxon>
        <taxon>Sordariomycetes</taxon>
        <taxon>Xylariomycetidae</taxon>
        <taxon>Amphisphaeriales</taxon>
        <taxon>Apiosporaceae</taxon>
        <taxon>Apiospora</taxon>
    </lineage>
</organism>